<dbReference type="RefSeq" id="WP_047192964.1">
    <property type="nucleotide sequence ID" value="NZ_LCYG01000159.1"/>
</dbReference>
<accession>A0A0H1RA37</accession>
<keyword evidence="1 2" id="KW-0732">Signal</keyword>
<dbReference type="SUPFAM" id="SSF53850">
    <property type="entry name" value="Periplasmic binding protein-like II"/>
    <property type="match status" value="1"/>
</dbReference>
<dbReference type="InterPro" id="IPR001638">
    <property type="entry name" value="Solute-binding_3/MltF_N"/>
</dbReference>
<evidence type="ECO:0000313" key="5">
    <source>
        <dbReference type="Proteomes" id="UP000035489"/>
    </source>
</evidence>
<dbReference type="Gene3D" id="3.40.190.10">
    <property type="entry name" value="Periplasmic binding protein-like II"/>
    <property type="match status" value="2"/>
</dbReference>
<feature type="signal peptide" evidence="2">
    <location>
        <begin position="1"/>
        <end position="28"/>
    </location>
</feature>
<reference evidence="4 5" key="1">
    <citation type="submission" date="2015-05" db="EMBL/GenBank/DDBJ databases">
        <title>Draft genome sequence of Microvirga vignae strain BR3299, a novel nitrogen fixing bacteria isolated from Brazil semi-aired region.</title>
        <authorList>
            <person name="Zilli J.E."/>
            <person name="Passos S.R."/>
            <person name="Leite J."/>
            <person name="Baldani J.I."/>
            <person name="Xavier G.R."/>
            <person name="Rumjaneck N.G."/>
            <person name="Simoes-Araujo J.L."/>
        </authorList>
    </citation>
    <scope>NUCLEOTIDE SEQUENCE [LARGE SCALE GENOMIC DNA]</scope>
    <source>
        <strain evidence="4 5">BR3299</strain>
    </source>
</reference>
<dbReference type="SMART" id="SM00062">
    <property type="entry name" value="PBPb"/>
    <property type="match status" value="1"/>
</dbReference>
<feature type="domain" description="Solute-binding protein family 3/N-terminal" evidence="3">
    <location>
        <begin position="45"/>
        <end position="266"/>
    </location>
</feature>
<organism evidence="4 5">
    <name type="scientific">Microvirga vignae</name>
    <dbReference type="NCBI Taxonomy" id="1225564"/>
    <lineage>
        <taxon>Bacteria</taxon>
        <taxon>Pseudomonadati</taxon>
        <taxon>Pseudomonadota</taxon>
        <taxon>Alphaproteobacteria</taxon>
        <taxon>Hyphomicrobiales</taxon>
        <taxon>Methylobacteriaceae</taxon>
        <taxon>Microvirga</taxon>
    </lineage>
</organism>
<dbReference type="PATRIC" id="fig|1225564.3.peg.1425"/>
<dbReference type="STRING" id="1225564.AA309_31445"/>
<dbReference type="PANTHER" id="PTHR35936">
    <property type="entry name" value="MEMBRANE-BOUND LYTIC MUREIN TRANSGLYCOSYLASE F"/>
    <property type="match status" value="1"/>
</dbReference>
<dbReference type="EMBL" id="LCYG01000159">
    <property type="protein sequence ID" value="KLK89442.1"/>
    <property type="molecule type" value="Genomic_DNA"/>
</dbReference>
<proteinExistence type="predicted"/>
<dbReference type="OrthoDB" id="9791339at2"/>
<protein>
    <submittedName>
        <fullName evidence="4">ABC transporter substrate-binding protein</fullName>
    </submittedName>
</protein>
<evidence type="ECO:0000313" key="4">
    <source>
        <dbReference type="EMBL" id="KLK89442.1"/>
    </source>
</evidence>
<sequence>MNRWMSAIAAAVIGAAALFGPASTPARAEDPSLVLNRIKESGKLKFPVMVSEEPGYIKDPRTGEWGGFFVDWGKDIANLLGVKLEYYETTWGNLAADFQAGKIDLAVALNPNPRRGLVVDYVPGSIVDGIWALIARPGYAPKTWREMDTKESRIAVQKGGTMQVIAESVIPNATIVVVPTRDQAILELQSGKVDAIILADQDAALLDSKGLGKAVVPTPVLRNPSTIGIRREPGNDGFANFLANWMSQQNSLGLACSRITRYMLERGIDMKVVPQSGKYC</sequence>
<name>A0A0H1RA37_9HYPH</name>
<evidence type="ECO:0000256" key="1">
    <source>
        <dbReference type="ARBA" id="ARBA00022729"/>
    </source>
</evidence>
<evidence type="ECO:0000259" key="3">
    <source>
        <dbReference type="SMART" id="SM00062"/>
    </source>
</evidence>
<keyword evidence="5" id="KW-1185">Reference proteome</keyword>
<feature type="chain" id="PRO_5002593565" evidence="2">
    <location>
        <begin position="29"/>
        <end position="280"/>
    </location>
</feature>
<evidence type="ECO:0000256" key="2">
    <source>
        <dbReference type="SAM" id="SignalP"/>
    </source>
</evidence>
<comment type="caution">
    <text evidence="4">The sequence shown here is derived from an EMBL/GenBank/DDBJ whole genome shotgun (WGS) entry which is preliminary data.</text>
</comment>
<dbReference type="Proteomes" id="UP000035489">
    <property type="component" value="Unassembled WGS sequence"/>
</dbReference>
<dbReference type="Pfam" id="PF00497">
    <property type="entry name" value="SBP_bac_3"/>
    <property type="match status" value="1"/>
</dbReference>
<dbReference type="AlphaFoldDB" id="A0A0H1RA37"/>
<dbReference type="PANTHER" id="PTHR35936:SF17">
    <property type="entry name" value="ARGININE-BINDING EXTRACELLULAR PROTEIN ARTP"/>
    <property type="match status" value="1"/>
</dbReference>
<gene>
    <name evidence="4" type="ORF">AA309_31445</name>
</gene>